<dbReference type="InterPro" id="IPR029035">
    <property type="entry name" value="DHS-like_NAD/FAD-binding_dom"/>
</dbReference>
<dbReference type="Pfam" id="PF00205">
    <property type="entry name" value="TPP_enzyme_M"/>
    <property type="match status" value="1"/>
</dbReference>
<dbReference type="Pfam" id="PF02776">
    <property type="entry name" value="TPP_enzyme_N"/>
    <property type="match status" value="1"/>
</dbReference>
<dbReference type="EC" id="4.1.1.1" evidence="4"/>
<dbReference type="FunFam" id="3.40.50.970:FF:000024">
    <property type="entry name" value="Pyruvate decarboxylase isozyme"/>
    <property type="match status" value="1"/>
</dbReference>
<dbReference type="CDD" id="cd02005">
    <property type="entry name" value="TPP_PDC_IPDC"/>
    <property type="match status" value="1"/>
</dbReference>
<dbReference type="PANTHER" id="PTHR43452">
    <property type="entry name" value="PYRUVATE DECARBOXYLASE"/>
    <property type="match status" value="1"/>
</dbReference>
<evidence type="ECO:0000256" key="6">
    <source>
        <dbReference type="ARBA" id="ARBA00022723"/>
    </source>
</evidence>
<dbReference type="PIRSF" id="PIRSF036565">
    <property type="entry name" value="Pyruvt_ip_decrb"/>
    <property type="match status" value="1"/>
</dbReference>
<dbReference type="RefSeq" id="XP_017994783.1">
    <property type="nucleotide sequence ID" value="XM_018145026.1"/>
</dbReference>
<dbReference type="Pfam" id="PF02775">
    <property type="entry name" value="TPP_enzyme_C"/>
    <property type="match status" value="1"/>
</dbReference>
<dbReference type="GO" id="GO:0000287">
    <property type="term" value="F:magnesium ion binding"/>
    <property type="evidence" value="ECO:0007669"/>
    <property type="project" value="InterPro"/>
</dbReference>
<dbReference type="AlphaFoldDB" id="A0A0N1H2S9"/>
<dbReference type="SUPFAM" id="SSF52518">
    <property type="entry name" value="Thiamin diphosphate-binding fold (THDP-binding)"/>
    <property type="match status" value="2"/>
</dbReference>
<comment type="cofactor">
    <cofactor evidence="2">
        <name>thiamine diphosphate</name>
        <dbReference type="ChEBI" id="CHEBI:58937"/>
    </cofactor>
</comment>
<keyword evidence="6 11" id="KW-0479">Metal-binding</keyword>
<feature type="domain" description="Thiamine pyrophosphate enzyme N-terminal TPP-binding" evidence="15">
    <location>
        <begin position="1"/>
        <end position="110"/>
    </location>
</feature>
<dbReference type="InterPro" id="IPR047214">
    <property type="entry name" value="TPP_PDC_IPDC"/>
</dbReference>
<dbReference type="InterPro" id="IPR011766">
    <property type="entry name" value="TPP_enzyme_TPP-bd"/>
</dbReference>
<evidence type="ECO:0000313" key="17">
    <source>
        <dbReference type="Proteomes" id="UP000038010"/>
    </source>
</evidence>
<organism evidence="16 17">
    <name type="scientific">Cyphellophora attinorum</name>
    <dbReference type="NCBI Taxonomy" id="1664694"/>
    <lineage>
        <taxon>Eukaryota</taxon>
        <taxon>Fungi</taxon>
        <taxon>Dikarya</taxon>
        <taxon>Ascomycota</taxon>
        <taxon>Pezizomycotina</taxon>
        <taxon>Eurotiomycetes</taxon>
        <taxon>Chaetothyriomycetidae</taxon>
        <taxon>Chaetothyriales</taxon>
        <taxon>Cyphellophoraceae</taxon>
        <taxon>Cyphellophora</taxon>
    </lineage>
</organism>
<comment type="cofactor">
    <cofactor evidence="11">
        <name>Mg(2+)</name>
        <dbReference type="ChEBI" id="CHEBI:18420"/>
    </cofactor>
    <text evidence="11">Binds 1 Mg(2+) per subunit.</text>
</comment>
<protein>
    <recommendedName>
        <fullName evidence="5">Pyruvate decarboxylase</fullName>
        <ecNumber evidence="4">4.1.1.1</ecNumber>
    </recommendedName>
</protein>
<evidence type="ECO:0000256" key="11">
    <source>
        <dbReference type="PIRSR" id="PIRSR036565-2"/>
    </source>
</evidence>
<evidence type="ECO:0000256" key="1">
    <source>
        <dbReference type="ARBA" id="ARBA00001041"/>
    </source>
</evidence>
<dbReference type="InterPro" id="IPR012110">
    <property type="entry name" value="PDC/IPDC-like"/>
</dbReference>
<feature type="domain" description="Thiamine pyrophosphate enzyme TPP-binding" evidence="14">
    <location>
        <begin position="405"/>
        <end position="501"/>
    </location>
</feature>
<evidence type="ECO:0000256" key="10">
    <source>
        <dbReference type="ARBA" id="ARBA00023239"/>
    </source>
</evidence>
<dbReference type="VEuPathDB" id="FungiDB:AB675_4861"/>
<evidence type="ECO:0000256" key="9">
    <source>
        <dbReference type="ARBA" id="ARBA00023052"/>
    </source>
</evidence>
<dbReference type="STRING" id="1664694.A0A0N1H2S9"/>
<feature type="binding site" evidence="11">
    <location>
        <position position="479"/>
    </location>
    <ligand>
        <name>Mg(2+)</name>
        <dbReference type="ChEBI" id="CHEBI:18420"/>
    </ligand>
</feature>
<dbReference type="CDD" id="cd07038">
    <property type="entry name" value="TPP_PYR_PDC_IPDC_like"/>
    <property type="match status" value="1"/>
</dbReference>
<dbReference type="Proteomes" id="UP000038010">
    <property type="component" value="Unassembled WGS sequence"/>
</dbReference>
<dbReference type="EMBL" id="LFJN01000049">
    <property type="protein sequence ID" value="KPI34820.1"/>
    <property type="molecule type" value="Genomic_DNA"/>
</dbReference>
<dbReference type="SUPFAM" id="SSF52467">
    <property type="entry name" value="DHS-like NAD/FAD-binding domain"/>
    <property type="match status" value="1"/>
</dbReference>
<evidence type="ECO:0000256" key="8">
    <source>
        <dbReference type="ARBA" id="ARBA00022842"/>
    </source>
</evidence>
<keyword evidence="16" id="KW-0670">Pyruvate</keyword>
<feature type="binding site" evidence="11">
    <location>
        <position position="481"/>
    </location>
    <ligand>
        <name>Mg(2+)</name>
        <dbReference type="ChEBI" id="CHEBI:18420"/>
    </ligand>
</feature>
<dbReference type="GO" id="GO:0000949">
    <property type="term" value="P:aromatic amino acid family catabolic process to alcohol via Ehrlich pathway"/>
    <property type="evidence" value="ECO:0007669"/>
    <property type="project" value="TreeGrafter"/>
</dbReference>
<accession>A0A0N1H2S9</accession>
<dbReference type="Gene3D" id="3.40.50.1220">
    <property type="entry name" value="TPP-binding domain"/>
    <property type="match status" value="1"/>
</dbReference>
<dbReference type="PANTHER" id="PTHR43452:SF11">
    <property type="entry name" value="PYRUVATE DECARBOXYLASE"/>
    <property type="match status" value="1"/>
</dbReference>
<dbReference type="InterPro" id="IPR047213">
    <property type="entry name" value="TPP_PYR_PDC_IPDC-like"/>
</dbReference>
<reference evidence="16 17" key="1">
    <citation type="submission" date="2015-06" db="EMBL/GenBank/DDBJ databases">
        <title>Draft genome of the ant-associated black yeast Phialophora attae CBS 131958.</title>
        <authorList>
            <person name="Moreno L.F."/>
            <person name="Stielow B.J."/>
            <person name="de Hoog S."/>
            <person name="Vicente V.A."/>
            <person name="Weiss V.A."/>
            <person name="de Vries M."/>
            <person name="Cruz L.M."/>
            <person name="Souza E.M."/>
        </authorList>
    </citation>
    <scope>NUCLEOTIDE SEQUENCE [LARGE SCALE GENOMIC DNA]</scope>
    <source>
        <strain evidence="16 17">CBS 131958</strain>
    </source>
</reference>
<comment type="similarity">
    <text evidence="3 12">Belongs to the TPP enzyme family.</text>
</comment>
<feature type="binding site" evidence="11">
    <location>
        <position position="452"/>
    </location>
    <ligand>
        <name>Mg(2+)</name>
        <dbReference type="ChEBI" id="CHEBI:18420"/>
    </ligand>
</feature>
<keyword evidence="17" id="KW-1185">Reference proteome</keyword>
<keyword evidence="10" id="KW-0456">Lyase</keyword>
<evidence type="ECO:0000256" key="4">
    <source>
        <dbReference type="ARBA" id="ARBA00013202"/>
    </source>
</evidence>
<dbReference type="FunFam" id="3.40.50.970:FF:000019">
    <property type="entry name" value="Pyruvate decarboxylase isozyme"/>
    <property type="match status" value="1"/>
</dbReference>
<dbReference type="InterPro" id="IPR029061">
    <property type="entry name" value="THDP-binding"/>
</dbReference>
<dbReference type="Gene3D" id="3.40.50.970">
    <property type="match status" value="2"/>
</dbReference>
<evidence type="ECO:0000256" key="3">
    <source>
        <dbReference type="ARBA" id="ARBA00007812"/>
    </source>
</evidence>
<dbReference type="InterPro" id="IPR012000">
    <property type="entry name" value="Thiamin_PyroP_enz_cen_dom"/>
</dbReference>
<comment type="catalytic activity">
    <reaction evidence="1">
        <text>a 2-oxocarboxylate + H(+) = an aldehyde + CO2</text>
        <dbReference type="Rhea" id="RHEA:11628"/>
        <dbReference type="ChEBI" id="CHEBI:15378"/>
        <dbReference type="ChEBI" id="CHEBI:16526"/>
        <dbReference type="ChEBI" id="CHEBI:17478"/>
        <dbReference type="ChEBI" id="CHEBI:35179"/>
        <dbReference type="EC" id="4.1.1.1"/>
    </reaction>
</comment>
<sequence>MEVARYLFARLHDLGVRSLFGTPGDYNLVALDFLEDAGLRWVGNSNELNAGYAADGYGRIKGIAALITVFGVGELSAINAIAGAYAERSPVVHIVGTPSTSFQSSGLCLHHSLGNGDFRVFANMYTQITVAHTNLSDITTVASEIDRVLKACVHESRPVYIELPTDMVSQTIPTSEAMSNGTLIQSNGTLHAHWFEDSVVDIIREKITSAQRPFIIVDGLVRAYDIEGEVNAIVRSSNIPTSTTPAGKSMISEQAPNVCRLYKGTAGDPEYSAYIKTRDLLIYFAPLWSDCNTFGFSTIHKDSTTIVFHQDAVTIRGKEFRIQVKSLLQKLLESMSDWKCQVQVSAQCLMPDVPTPDVVQGPESQEPIKQSAFWRLCSQVLTSGDVVLTECGTSSIGAYDLVLPEDVRMVTSALWLSIGFMLGAAQGSALAIRDLVDEGIGAAGRTILFTGDGSLQMSVQAISDIIRNRLDMIIIIINNDGYTIERHIHGMYAQYNDVQPWRYLEAPNFFGANLDDPTYPITLRKGTTWGDIIQAFEDPAVRSGKGLIMIEVVMAKEDAPETLKNLFK</sequence>
<dbReference type="GO" id="GO:0005829">
    <property type="term" value="C:cytosol"/>
    <property type="evidence" value="ECO:0007669"/>
    <property type="project" value="TreeGrafter"/>
</dbReference>
<evidence type="ECO:0000256" key="7">
    <source>
        <dbReference type="ARBA" id="ARBA00022793"/>
    </source>
</evidence>
<dbReference type="GO" id="GO:0030976">
    <property type="term" value="F:thiamine pyrophosphate binding"/>
    <property type="evidence" value="ECO:0007669"/>
    <property type="project" value="InterPro"/>
</dbReference>
<keyword evidence="7" id="KW-0210">Decarboxylase</keyword>
<keyword evidence="8 11" id="KW-0460">Magnesium</keyword>
<name>A0A0N1H2S9_9EURO</name>
<dbReference type="GeneID" id="28736906"/>
<feature type="domain" description="Thiamine pyrophosphate enzyme central" evidence="13">
    <location>
        <begin position="203"/>
        <end position="318"/>
    </location>
</feature>
<keyword evidence="9 12" id="KW-0786">Thiamine pyrophosphate</keyword>
<evidence type="ECO:0000313" key="16">
    <source>
        <dbReference type="EMBL" id="KPI34820.1"/>
    </source>
</evidence>
<evidence type="ECO:0000259" key="14">
    <source>
        <dbReference type="Pfam" id="PF02775"/>
    </source>
</evidence>
<dbReference type="InterPro" id="IPR012001">
    <property type="entry name" value="Thiamin_PyroP_enz_TPP-bd_dom"/>
</dbReference>
<evidence type="ECO:0000259" key="15">
    <source>
        <dbReference type="Pfam" id="PF02776"/>
    </source>
</evidence>
<comment type="caution">
    <text evidence="16">The sequence shown here is derived from an EMBL/GenBank/DDBJ whole genome shotgun (WGS) entry which is preliminary data.</text>
</comment>
<proteinExistence type="inferred from homology"/>
<evidence type="ECO:0000256" key="12">
    <source>
        <dbReference type="RuleBase" id="RU362132"/>
    </source>
</evidence>
<evidence type="ECO:0000256" key="5">
    <source>
        <dbReference type="ARBA" id="ARBA00014422"/>
    </source>
</evidence>
<evidence type="ECO:0000259" key="13">
    <source>
        <dbReference type="Pfam" id="PF00205"/>
    </source>
</evidence>
<evidence type="ECO:0000256" key="2">
    <source>
        <dbReference type="ARBA" id="ARBA00001964"/>
    </source>
</evidence>
<dbReference type="OrthoDB" id="308383at2759"/>
<dbReference type="GO" id="GO:0005634">
    <property type="term" value="C:nucleus"/>
    <property type="evidence" value="ECO:0007669"/>
    <property type="project" value="TreeGrafter"/>
</dbReference>
<dbReference type="GO" id="GO:0004737">
    <property type="term" value="F:pyruvate decarboxylase activity"/>
    <property type="evidence" value="ECO:0007669"/>
    <property type="project" value="UniProtKB-EC"/>
</dbReference>
<gene>
    <name evidence="16" type="ORF">AB675_4861</name>
</gene>